<reference evidence="3" key="1">
    <citation type="journal article" date="2021" name="Nat. Commun.">
        <title>Genetic determinants of endophytism in the Arabidopsis root mycobiome.</title>
        <authorList>
            <person name="Mesny F."/>
            <person name="Miyauchi S."/>
            <person name="Thiergart T."/>
            <person name="Pickel B."/>
            <person name="Atanasova L."/>
            <person name="Karlsson M."/>
            <person name="Huettel B."/>
            <person name="Barry K.W."/>
            <person name="Haridas S."/>
            <person name="Chen C."/>
            <person name="Bauer D."/>
            <person name="Andreopoulos W."/>
            <person name="Pangilinan J."/>
            <person name="LaButti K."/>
            <person name="Riley R."/>
            <person name="Lipzen A."/>
            <person name="Clum A."/>
            <person name="Drula E."/>
            <person name="Henrissat B."/>
            <person name="Kohler A."/>
            <person name="Grigoriev I.V."/>
            <person name="Martin F.M."/>
            <person name="Hacquard S."/>
        </authorList>
    </citation>
    <scope>NUCLEOTIDE SEQUENCE</scope>
    <source>
        <strain evidence="3">MPI-SDFR-AT-0120</strain>
    </source>
</reference>
<organism evidence="3 4">
    <name type="scientific">Paraphoma chrysanthemicola</name>
    <dbReference type="NCBI Taxonomy" id="798071"/>
    <lineage>
        <taxon>Eukaryota</taxon>
        <taxon>Fungi</taxon>
        <taxon>Dikarya</taxon>
        <taxon>Ascomycota</taxon>
        <taxon>Pezizomycotina</taxon>
        <taxon>Dothideomycetes</taxon>
        <taxon>Pleosporomycetidae</taxon>
        <taxon>Pleosporales</taxon>
        <taxon>Pleosporineae</taxon>
        <taxon>Phaeosphaeriaceae</taxon>
        <taxon>Paraphoma</taxon>
    </lineage>
</organism>
<proteinExistence type="predicted"/>
<evidence type="ECO:0000313" key="3">
    <source>
        <dbReference type="EMBL" id="KAH7074059.1"/>
    </source>
</evidence>
<dbReference type="PANTHER" id="PTHR24148:SF73">
    <property type="entry name" value="HET DOMAIN PROTEIN (AFU_ORTHOLOGUE AFUA_8G01020)"/>
    <property type="match status" value="1"/>
</dbReference>
<evidence type="ECO:0000313" key="4">
    <source>
        <dbReference type="Proteomes" id="UP000813461"/>
    </source>
</evidence>
<feature type="domain" description="Heterokaryon incompatibility" evidence="2">
    <location>
        <begin position="97"/>
        <end position="175"/>
    </location>
</feature>
<dbReference type="InterPro" id="IPR010730">
    <property type="entry name" value="HET"/>
</dbReference>
<evidence type="ECO:0000259" key="2">
    <source>
        <dbReference type="Pfam" id="PF06985"/>
    </source>
</evidence>
<dbReference type="OrthoDB" id="2157530at2759"/>
<evidence type="ECO:0000256" key="1">
    <source>
        <dbReference type="SAM" id="MobiDB-lite"/>
    </source>
</evidence>
<comment type="caution">
    <text evidence="3">The sequence shown here is derived from an EMBL/GenBank/DDBJ whole genome shotgun (WGS) entry which is preliminary data.</text>
</comment>
<dbReference type="PANTHER" id="PTHR24148">
    <property type="entry name" value="ANKYRIN REPEAT DOMAIN-CONTAINING PROTEIN 39 HOMOLOG-RELATED"/>
    <property type="match status" value="1"/>
</dbReference>
<dbReference type="AlphaFoldDB" id="A0A8K0QUW7"/>
<keyword evidence="4" id="KW-1185">Reference proteome</keyword>
<dbReference type="Proteomes" id="UP000813461">
    <property type="component" value="Unassembled WGS sequence"/>
</dbReference>
<feature type="compositionally biased region" description="Basic and acidic residues" evidence="1">
    <location>
        <begin position="89"/>
        <end position="99"/>
    </location>
</feature>
<dbReference type="Pfam" id="PF06985">
    <property type="entry name" value="HET"/>
    <property type="match status" value="2"/>
</dbReference>
<gene>
    <name evidence="3" type="ORF">FB567DRAFT_188365</name>
</gene>
<sequence>MANNGISWSIRRGVEAMIRHLRHQDKRPRNLWIDALCINQEDDDRHESESGKSREGNKTNTGGNGGTRNTAKRGKKSQREENANQVRKGRVEGTKKRGEKSIQVKQMGTLYQKASCVLIWLGTDDKYEDGGAETLSDLRKVVSGSGASPAFRMETWRVKKLLERRWFYRLWVIQEVALSSGALIMWGFKDARNGALVTGQMSFDTFTRGLWKTLGDEKLSAEIAAVQSRLRAMDTFNASDRSTAVALYEVLFRFQNAQCENDRDRLYALNSLSRWPVEVDYGSDTDDIYTRFALKEVAVRLEFLNYAAAYALSSRASLLPSWVPDWRSTPMYSPLTIRKQPIQRRRPQRSPELVGEYTLFIQGRIVDTVRDVHPQVSSTSLEEFVRLHYDKFSNTENTANKDQLIDPMNTKFITTLTVGRQSFIPTDMINLLTKEGYEFKSGVERMGKLLELALKKLTTKLYSNRVSEKEVVYRDGENERIPTWNEMTRYDQHYLKKCLKEVGLTSQYPAVATIITNMWKEMADEDIKRRTIPLIYFHDTFDSWYRSKRNYLRDRFSLVKARAVFARTHLNDIWRKAALETKPGSYWELERRLNNIKSAIQEVMAERTCFTIESGEIGICHPSAQVGDLIVTIPDAETPLIMRRWTDEDLTDAVRKGMLEEEDLFYGKGAGKKRREYLRLVGDCYVHEYIDDDGHVGKEGIGEIRIL</sequence>
<feature type="domain" description="Heterokaryon incompatibility" evidence="2">
    <location>
        <begin position="7"/>
        <end position="49"/>
    </location>
</feature>
<protein>
    <recommendedName>
        <fullName evidence="2">Heterokaryon incompatibility domain-containing protein</fullName>
    </recommendedName>
</protein>
<accession>A0A8K0QUW7</accession>
<dbReference type="EMBL" id="JAGMVJ010000021">
    <property type="protein sequence ID" value="KAH7074059.1"/>
    <property type="molecule type" value="Genomic_DNA"/>
</dbReference>
<feature type="region of interest" description="Disordered" evidence="1">
    <location>
        <begin position="42"/>
        <end position="99"/>
    </location>
</feature>
<feature type="compositionally biased region" description="Basic and acidic residues" evidence="1">
    <location>
        <begin position="43"/>
        <end position="57"/>
    </location>
</feature>
<name>A0A8K0QUW7_9PLEO</name>
<dbReference type="InterPro" id="IPR052895">
    <property type="entry name" value="HetReg/Transcr_Mod"/>
</dbReference>